<protein>
    <submittedName>
        <fullName evidence="1">Uncharacterized protein</fullName>
    </submittedName>
</protein>
<evidence type="ECO:0000313" key="1">
    <source>
        <dbReference type="EMBL" id="DAF87950.1"/>
    </source>
</evidence>
<name>A0A8S5U0I0_9CAUD</name>
<organism evidence="1">
    <name type="scientific">Siphoviridae sp. ctNEy24</name>
    <dbReference type="NCBI Taxonomy" id="2825466"/>
    <lineage>
        <taxon>Viruses</taxon>
        <taxon>Duplodnaviria</taxon>
        <taxon>Heunggongvirae</taxon>
        <taxon>Uroviricota</taxon>
        <taxon>Caudoviricetes</taxon>
    </lineage>
</organism>
<sequence length="80" mass="9225">MKFDIENRLKDTAIVNLTDFENAIDLYEDGEIEKAVELMFGLTVLGFGGDFEAEDREVRRLLRNRAYTVAKSNETYCNKV</sequence>
<accession>A0A8S5U0I0</accession>
<dbReference type="EMBL" id="BK015974">
    <property type="protein sequence ID" value="DAF87950.1"/>
    <property type="molecule type" value="Genomic_DNA"/>
</dbReference>
<reference evidence="1" key="1">
    <citation type="journal article" date="2021" name="Proc. Natl. Acad. Sci. U.S.A.">
        <title>A Catalog of Tens of Thousands of Viruses from Human Metagenomes Reveals Hidden Associations with Chronic Diseases.</title>
        <authorList>
            <person name="Tisza M.J."/>
            <person name="Buck C.B."/>
        </authorList>
    </citation>
    <scope>NUCLEOTIDE SEQUENCE</scope>
    <source>
        <strain evidence="1">CtNEy24</strain>
    </source>
</reference>
<proteinExistence type="predicted"/>